<comment type="caution">
    <text evidence="1">The sequence shown here is derived from an EMBL/GenBank/DDBJ whole genome shotgun (WGS) entry which is preliminary data.</text>
</comment>
<name>A0A1W0XA89_HYPEX</name>
<protein>
    <submittedName>
        <fullName evidence="1">Uncharacterized protein</fullName>
    </submittedName>
</protein>
<sequence length="173" mass="17246">MLGSFAVKVAGQESALLSSTATGSDNGIQNLLLLSNLFGLGERFGFGGLGGGLGFLGTGGAINTLPIVGDFKNFNQAVDGKCIIIGSKCKPSNSVCAAVVLSIQDVGVCSCAAGFVNSGGNCILASATTTTTTTSAPCLPSTGQVPGTGTFCQVFGLPCCGRCDDQMNFCVPK</sequence>
<gene>
    <name evidence="1" type="ORF">BV898_01513</name>
</gene>
<organism evidence="1 2">
    <name type="scientific">Hypsibius exemplaris</name>
    <name type="common">Freshwater tardigrade</name>
    <dbReference type="NCBI Taxonomy" id="2072580"/>
    <lineage>
        <taxon>Eukaryota</taxon>
        <taxon>Metazoa</taxon>
        <taxon>Ecdysozoa</taxon>
        <taxon>Tardigrada</taxon>
        <taxon>Eutardigrada</taxon>
        <taxon>Parachela</taxon>
        <taxon>Hypsibioidea</taxon>
        <taxon>Hypsibiidae</taxon>
        <taxon>Hypsibius</taxon>
    </lineage>
</organism>
<proteinExistence type="predicted"/>
<accession>A0A1W0XA89</accession>
<keyword evidence="2" id="KW-1185">Reference proteome</keyword>
<reference evidence="2" key="1">
    <citation type="submission" date="2017-01" db="EMBL/GenBank/DDBJ databases">
        <title>Comparative genomics of anhydrobiosis in the tardigrade Hypsibius dujardini.</title>
        <authorList>
            <person name="Yoshida Y."/>
            <person name="Koutsovoulos G."/>
            <person name="Laetsch D."/>
            <person name="Stevens L."/>
            <person name="Kumar S."/>
            <person name="Horikawa D."/>
            <person name="Ishino K."/>
            <person name="Komine S."/>
            <person name="Tomita M."/>
            <person name="Blaxter M."/>
            <person name="Arakawa K."/>
        </authorList>
    </citation>
    <scope>NUCLEOTIDE SEQUENCE [LARGE SCALE GENOMIC DNA]</scope>
    <source>
        <strain evidence="2">Z151</strain>
    </source>
</reference>
<dbReference type="AlphaFoldDB" id="A0A1W0XA89"/>
<dbReference type="Proteomes" id="UP000192578">
    <property type="component" value="Unassembled WGS sequence"/>
</dbReference>
<evidence type="ECO:0000313" key="2">
    <source>
        <dbReference type="Proteomes" id="UP000192578"/>
    </source>
</evidence>
<dbReference type="OrthoDB" id="10620659at2759"/>
<dbReference type="EMBL" id="MTYJ01000006">
    <property type="protein sequence ID" value="OQV24449.1"/>
    <property type="molecule type" value="Genomic_DNA"/>
</dbReference>
<evidence type="ECO:0000313" key="1">
    <source>
        <dbReference type="EMBL" id="OQV24449.1"/>
    </source>
</evidence>